<dbReference type="Proteomes" id="UP000256970">
    <property type="component" value="Unassembled WGS sequence"/>
</dbReference>
<evidence type="ECO:0000256" key="1">
    <source>
        <dbReference type="ARBA" id="ARBA00004430"/>
    </source>
</evidence>
<reference evidence="2 3" key="1">
    <citation type="submission" date="2016-10" db="EMBL/GenBank/DDBJ databases">
        <authorList>
            <person name="Cai Z."/>
        </authorList>
    </citation>
    <scope>NUCLEOTIDE SEQUENCE [LARGE SCALE GENOMIC DNA]</scope>
</reference>
<dbReference type="AlphaFoldDB" id="A0A383VYN4"/>
<evidence type="ECO:0000313" key="3">
    <source>
        <dbReference type="Proteomes" id="UP000256970"/>
    </source>
</evidence>
<sequence length="309" mass="32638">MRDLAAVITGFTAATAITRLGFEVPYGVGYEAQAAAALTGLTFLGLPGRGSCVGDIRAGALACCLKQLRHMDLRYCELGGMACLGPIAHLQLTELQLQGNTCLTQQWLLPGTPVAIKAAGRPQPGVLVGGLAATGTAHSAHTKYRVLLGDGLQLEDADISSILPVEQRPAQPGSAALLRKLLPFTLLDAPPSPVVQQGWNFQFVQQRSTCQGPWEAYLVPSVPDQQPRKVAIGTTSSPVLAAVMVDTALAQLGYRYRPDGSSKQLVLEGEGLIAELLQHLNFSGESVISALELSSVEGQPLQYCERADG</sequence>
<dbReference type="Gene3D" id="3.80.10.10">
    <property type="entry name" value="Ribonuclease Inhibitor"/>
    <property type="match status" value="1"/>
</dbReference>
<evidence type="ECO:0000313" key="2">
    <source>
        <dbReference type="EMBL" id="SZX69953.1"/>
    </source>
</evidence>
<gene>
    <name evidence="2" type="ORF">BQ4739_LOCUS10208</name>
</gene>
<comment type="subcellular location">
    <subcellularLocation>
        <location evidence="1">Cytoplasm</location>
        <location evidence="1">Cytoskeleton</location>
        <location evidence="1">Cilium axoneme</location>
    </subcellularLocation>
</comment>
<dbReference type="EMBL" id="FNXT01000967">
    <property type="protein sequence ID" value="SZX69953.1"/>
    <property type="molecule type" value="Genomic_DNA"/>
</dbReference>
<dbReference type="InterPro" id="IPR032675">
    <property type="entry name" value="LRR_dom_sf"/>
</dbReference>
<proteinExistence type="predicted"/>
<accession>A0A383VYN4</accession>
<name>A0A383VYN4_TETOB</name>
<organism evidence="2 3">
    <name type="scientific">Tetradesmus obliquus</name>
    <name type="common">Green alga</name>
    <name type="synonym">Acutodesmus obliquus</name>
    <dbReference type="NCBI Taxonomy" id="3088"/>
    <lineage>
        <taxon>Eukaryota</taxon>
        <taxon>Viridiplantae</taxon>
        <taxon>Chlorophyta</taxon>
        <taxon>core chlorophytes</taxon>
        <taxon>Chlorophyceae</taxon>
        <taxon>CS clade</taxon>
        <taxon>Sphaeropleales</taxon>
        <taxon>Scenedesmaceae</taxon>
        <taxon>Tetradesmus</taxon>
    </lineage>
</organism>
<dbReference type="GO" id="GO:0005930">
    <property type="term" value="C:axoneme"/>
    <property type="evidence" value="ECO:0007669"/>
    <property type="project" value="UniProtKB-SubCell"/>
</dbReference>
<protein>
    <submittedName>
        <fullName evidence="2">Uncharacterized protein</fullName>
    </submittedName>
</protein>
<keyword evidence="3" id="KW-1185">Reference proteome</keyword>